<dbReference type="Pfam" id="PF00756">
    <property type="entry name" value="Esterase"/>
    <property type="match status" value="1"/>
</dbReference>
<dbReference type="RefSeq" id="WP_048098646.1">
    <property type="nucleotide sequence ID" value="NZ_JFZT01000015.1"/>
</dbReference>
<dbReference type="Proteomes" id="UP000024332">
    <property type="component" value="Unassembled WGS sequence"/>
</dbReference>
<name>A0A031LSU0_9CREN</name>
<dbReference type="InterPro" id="IPR029058">
    <property type="entry name" value="AB_hydrolase_fold"/>
</dbReference>
<dbReference type="InterPro" id="IPR000801">
    <property type="entry name" value="Esterase-like"/>
</dbReference>
<evidence type="ECO:0000313" key="2">
    <source>
        <dbReference type="Proteomes" id="UP000024332"/>
    </source>
</evidence>
<keyword evidence="2" id="KW-1185">Reference proteome</keyword>
<comment type="caution">
    <text evidence="1">The sequence shown here is derived from an EMBL/GenBank/DDBJ whole genome shotgun (WGS) entry which is preliminary data.</text>
</comment>
<protein>
    <submittedName>
        <fullName evidence="1">Uncharacterized protein</fullName>
    </submittedName>
</protein>
<proteinExistence type="predicted"/>
<dbReference type="SUPFAM" id="SSF53474">
    <property type="entry name" value="alpha/beta-Hydrolases"/>
    <property type="match status" value="1"/>
</dbReference>
<sequence length="281" mass="31844">MEFEKISLDGKEAIIMRKGKENKLIVVLEPYGFHPGKPFLNLIDIPEGYMVVEPDGSLGKPCNFVSKDDRFSNLMKGSWFYGNYSDVVLRVIERFAKEVNHVILAGASMGGWGALNIASKYPEKFDAVIVSSAPSMFGKSFFNVKGNSELLAKMMDSDKDTAIAYFTDMLETMDNLFSEGKLLSTVKIDNEKVSLDESLYSAWKKEFPINKVNSDLSKTKLFISVNWFDTTTMLSNEKLHEKLREINVAHEYQVFLGKKKGSHYYGMIEGIRRGMEFLKSL</sequence>
<dbReference type="Gene3D" id="3.40.50.1820">
    <property type="entry name" value="alpha/beta hydrolase"/>
    <property type="match status" value="1"/>
</dbReference>
<evidence type="ECO:0000313" key="1">
    <source>
        <dbReference type="EMBL" id="EZQ11447.1"/>
    </source>
</evidence>
<reference evidence="1 2" key="1">
    <citation type="submission" date="2014-03" db="EMBL/GenBank/DDBJ databases">
        <title>Draft genome sequence of the novel thermoacidophilic archaea Acidianus copahuensis ALE1 strain, isolated from Copahue volcanic area in Neuquen Argentina.</title>
        <authorList>
            <person name="Urbieta M.S."/>
            <person name="Rascovan N."/>
            <person name="Castro C."/>
            <person name="Revale S."/>
            <person name="Giaveno M.A."/>
            <person name="Vazquez M.P."/>
            <person name="Donati E.R."/>
        </authorList>
    </citation>
    <scope>NUCLEOTIDE SEQUENCE [LARGE SCALE GENOMIC DNA]</scope>
    <source>
        <strain evidence="1 2">ALE1</strain>
    </source>
</reference>
<gene>
    <name evidence="1" type="ORF">CM19_01635</name>
</gene>
<accession>A0A031LSU0</accession>
<dbReference type="AlphaFoldDB" id="A0A031LSU0"/>
<dbReference type="EMBL" id="JFZT01000015">
    <property type="protein sequence ID" value="EZQ11447.1"/>
    <property type="molecule type" value="Genomic_DNA"/>
</dbReference>
<organism evidence="1 2">
    <name type="scientific">Candidatus Acidianus copahuensis</name>
    <dbReference type="NCBI Taxonomy" id="1160895"/>
    <lineage>
        <taxon>Archaea</taxon>
        <taxon>Thermoproteota</taxon>
        <taxon>Thermoprotei</taxon>
        <taxon>Sulfolobales</taxon>
        <taxon>Sulfolobaceae</taxon>
        <taxon>Acidianus</taxon>
    </lineage>
</organism>